<keyword evidence="5" id="KW-0479">Metal-binding</keyword>
<keyword evidence="2 6" id="KW-0812">Transmembrane</keyword>
<organism evidence="7 8">
    <name type="scientific">Marinithermus hydrothermalis (strain DSM 14884 / JCM 11576 / T1)</name>
    <dbReference type="NCBI Taxonomy" id="869210"/>
    <lineage>
        <taxon>Bacteria</taxon>
        <taxon>Thermotogati</taxon>
        <taxon>Deinococcota</taxon>
        <taxon>Deinococci</taxon>
        <taxon>Thermales</taxon>
        <taxon>Thermaceae</taxon>
        <taxon>Marinithermus</taxon>
    </lineage>
</organism>
<dbReference type="GO" id="GO:0016020">
    <property type="term" value="C:membrane"/>
    <property type="evidence" value="ECO:0007669"/>
    <property type="project" value="UniProtKB-SubCell"/>
</dbReference>
<feature type="transmembrane region" description="Helical" evidence="6">
    <location>
        <begin position="135"/>
        <end position="155"/>
    </location>
</feature>
<keyword evidence="4 6" id="KW-0472">Membrane</keyword>
<dbReference type="STRING" id="869210.Marky_2094"/>
<evidence type="ECO:0000313" key="7">
    <source>
        <dbReference type="EMBL" id="AEB12819.1"/>
    </source>
</evidence>
<keyword evidence="5" id="KW-0862">Zinc</keyword>
<evidence type="ECO:0000313" key="8">
    <source>
        <dbReference type="Proteomes" id="UP000007030"/>
    </source>
</evidence>
<feature type="transmembrane region" description="Helical" evidence="6">
    <location>
        <begin position="20"/>
        <end position="42"/>
    </location>
</feature>
<evidence type="ECO:0000256" key="6">
    <source>
        <dbReference type="SAM" id="Phobius"/>
    </source>
</evidence>
<dbReference type="HOGENOM" id="CLU_1650106_0_0_0"/>
<name>F2NN80_MARHT</name>
<dbReference type="OrthoDB" id="9813689at2"/>
<dbReference type="eggNOG" id="COG1272">
    <property type="taxonomic scope" value="Bacteria"/>
</dbReference>
<evidence type="ECO:0000256" key="3">
    <source>
        <dbReference type="ARBA" id="ARBA00022989"/>
    </source>
</evidence>
<accession>F2NN80</accession>
<reference evidence="7 8" key="1">
    <citation type="journal article" date="2012" name="Stand. Genomic Sci.">
        <title>Complete genome sequence of the aerobic, heterotroph Marinithermus hydrothermalis type strain (T1(T)) from a deep-sea hydrothermal vent chimney.</title>
        <authorList>
            <person name="Copeland A."/>
            <person name="Gu W."/>
            <person name="Yasawong M."/>
            <person name="Lapidus A."/>
            <person name="Lucas S."/>
            <person name="Deshpande S."/>
            <person name="Pagani I."/>
            <person name="Tapia R."/>
            <person name="Cheng J.F."/>
            <person name="Goodwin L.A."/>
            <person name="Pitluck S."/>
            <person name="Liolios K."/>
            <person name="Ivanova N."/>
            <person name="Mavromatis K."/>
            <person name="Mikhailova N."/>
            <person name="Pati A."/>
            <person name="Chen A."/>
            <person name="Palaniappan K."/>
            <person name="Land M."/>
            <person name="Pan C."/>
            <person name="Brambilla E.M."/>
            <person name="Rohde M."/>
            <person name="Tindall B.J."/>
            <person name="Sikorski J."/>
            <person name="Goker M."/>
            <person name="Detter J.C."/>
            <person name="Bristow J."/>
            <person name="Eisen J.A."/>
            <person name="Markowitz V."/>
            <person name="Hugenholtz P."/>
            <person name="Kyrpides N.C."/>
            <person name="Klenk H.P."/>
            <person name="Woyke T."/>
        </authorList>
    </citation>
    <scope>NUCLEOTIDE SEQUENCE [LARGE SCALE GENOMIC DNA]</scope>
    <source>
        <strain evidence="8">DSM 14884 / JCM 11576 / T1</strain>
    </source>
</reference>
<sequence length="160" mass="17021">MSTHGAEGQGRLKNGDTRTINTWTHVAGAALAVLGTGVLLAVSGGKPYKIVGGLVFGLSMLLMYATSSLYHGVVAPARVLERLRQLDHAAIFLFIAGMYTPVVLAGLDPGFRVPVLAFVWGLAVLIYATRRPNPWSGVLGSYEFWHLAVLVLFAGERASG</sequence>
<dbReference type="GO" id="GO:0046872">
    <property type="term" value="F:metal ion binding"/>
    <property type="evidence" value="ECO:0007669"/>
    <property type="project" value="UniProtKB-KW"/>
</dbReference>
<dbReference type="AlphaFoldDB" id="F2NN80"/>
<dbReference type="RefSeq" id="WP_013704864.1">
    <property type="nucleotide sequence ID" value="NC_015387.1"/>
</dbReference>
<feature type="transmembrane region" description="Helical" evidence="6">
    <location>
        <begin position="48"/>
        <end position="65"/>
    </location>
</feature>
<dbReference type="EMBL" id="CP002630">
    <property type="protein sequence ID" value="AEB12819.1"/>
    <property type="molecule type" value="Genomic_DNA"/>
</dbReference>
<feature type="transmembrane region" description="Helical" evidence="6">
    <location>
        <begin position="86"/>
        <end position="105"/>
    </location>
</feature>
<feature type="binding site" evidence="5">
    <location>
        <position position="71"/>
    </location>
    <ligand>
        <name>Zn(2+)</name>
        <dbReference type="ChEBI" id="CHEBI:29105"/>
    </ligand>
</feature>
<dbReference type="Proteomes" id="UP000007030">
    <property type="component" value="Chromosome"/>
</dbReference>
<evidence type="ECO:0000256" key="4">
    <source>
        <dbReference type="ARBA" id="ARBA00023136"/>
    </source>
</evidence>
<dbReference type="InterPro" id="IPR004254">
    <property type="entry name" value="AdipoR/HlyIII-related"/>
</dbReference>
<evidence type="ECO:0000256" key="1">
    <source>
        <dbReference type="ARBA" id="ARBA00004141"/>
    </source>
</evidence>
<proteinExistence type="predicted"/>
<dbReference type="Pfam" id="PF03006">
    <property type="entry name" value="HlyIII"/>
    <property type="match status" value="1"/>
</dbReference>
<dbReference type="PANTHER" id="PTHR20855:SF3">
    <property type="entry name" value="LD03007P"/>
    <property type="match status" value="1"/>
</dbReference>
<protein>
    <submittedName>
        <fullName evidence="7">Hly-III family protein</fullName>
    </submittedName>
</protein>
<dbReference type="PANTHER" id="PTHR20855">
    <property type="entry name" value="ADIPOR/PROGESTIN RECEPTOR-RELATED"/>
    <property type="match status" value="1"/>
</dbReference>
<keyword evidence="3 6" id="KW-1133">Transmembrane helix</keyword>
<feature type="transmembrane region" description="Helical" evidence="6">
    <location>
        <begin position="111"/>
        <end position="128"/>
    </location>
</feature>
<dbReference type="KEGG" id="mhd:Marky_2094"/>
<evidence type="ECO:0000256" key="5">
    <source>
        <dbReference type="PIRSR" id="PIRSR604254-1"/>
    </source>
</evidence>
<evidence type="ECO:0000256" key="2">
    <source>
        <dbReference type="ARBA" id="ARBA00022692"/>
    </source>
</evidence>
<keyword evidence="8" id="KW-1185">Reference proteome</keyword>
<comment type="subcellular location">
    <subcellularLocation>
        <location evidence="1">Membrane</location>
        <topology evidence="1">Multi-pass membrane protein</topology>
    </subcellularLocation>
</comment>
<gene>
    <name evidence="7" type="ordered locus">Marky_2094</name>
</gene>